<evidence type="ECO:0000256" key="2">
    <source>
        <dbReference type="RuleBase" id="RU362097"/>
    </source>
</evidence>
<reference evidence="4 5" key="1">
    <citation type="submission" date="2017-08" db="EMBL/GenBank/DDBJ databases">
        <title>Infants hospitalized years apart are colonized by the same room-sourced microbial strains.</title>
        <authorList>
            <person name="Brooks B."/>
            <person name="Olm M.R."/>
            <person name="Firek B.A."/>
            <person name="Baker R."/>
            <person name="Thomas B.C."/>
            <person name="Morowitz M.J."/>
            <person name="Banfield J.F."/>
        </authorList>
    </citation>
    <scope>NUCLEOTIDE SEQUENCE [LARGE SCALE GENOMIC DNA]</scope>
    <source>
        <strain evidence="4">S2_012_000_R2_81</strain>
    </source>
</reference>
<name>A0A2W5DE51_9BURK</name>
<keyword evidence="2" id="KW-0449">Lipoprotein</keyword>
<keyword evidence="2" id="KW-0564">Palmitate</keyword>
<dbReference type="InterPro" id="IPR003423">
    <property type="entry name" value="OMP_efflux"/>
</dbReference>
<proteinExistence type="inferred from homology"/>
<protein>
    <submittedName>
        <fullName evidence="4">Transporter</fullName>
    </submittedName>
</protein>
<feature type="chain" id="PRO_5015800756" evidence="2">
    <location>
        <begin position="27"/>
        <end position="459"/>
    </location>
</feature>
<keyword evidence="2" id="KW-0472">Membrane</keyword>
<dbReference type="Proteomes" id="UP000249633">
    <property type="component" value="Unassembled WGS sequence"/>
</dbReference>
<feature type="signal peptide" evidence="2">
    <location>
        <begin position="1"/>
        <end position="26"/>
    </location>
</feature>
<gene>
    <name evidence="4" type="ORF">DI603_20335</name>
</gene>
<dbReference type="PANTHER" id="PTHR30203">
    <property type="entry name" value="OUTER MEMBRANE CATION EFFLUX PROTEIN"/>
    <property type="match status" value="1"/>
</dbReference>
<keyword evidence="2" id="KW-1134">Transmembrane beta strand</keyword>
<dbReference type="EMBL" id="QFOD01000025">
    <property type="protein sequence ID" value="PZP28044.1"/>
    <property type="molecule type" value="Genomic_DNA"/>
</dbReference>
<evidence type="ECO:0000256" key="3">
    <source>
        <dbReference type="SAM" id="Coils"/>
    </source>
</evidence>
<comment type="similarity">
    <text evidence="1 2">Belongs to the outer membrane factor (OMF) (TC 1.B.17) family.</text>
</comment>
<dbReference type="Pfam" id="PF02321">
    <property type="entry name" value="OEP"/>
    <property type="match status" value="2"/>
</dbReference>
<keyword evidence="3" id="KW-0175">Coiled coil</keyword>
<sequence>MLAPPRPRPVLALLPALVLAGCVNLAPDYQRPEPAVPQALAASAASSDADPARLGRARFFTDRQLQAVVELALANNRDLRVAALNVQRARAQFRVQDAQRLPGVNLSAAATQAKGGDSVSAGLALSAFELDLFGRVRNLSEAALQSWLATEAGQQSTHISLVAETANAWLTLAADLARQHLALQTLDSRRASFALDERRHALGAITGLALAQSQSQLESARLDVAGYATQVEQDRHALELLLGTALPAELTPDAGRNLAQASLLIELPAGVPSELLQRRPDVLQAEHQLQASVANIGVARAAFFPRISLTASAGSASRELSGLFKSGSGSWSFGPSLSLPLFDGGANAATLESARLDRDIAVAQYDKAIQTAFREVADALSARATLAERLSAQQALVASAERQLNLAEAQYRNGSTSMLELLDARRTLYAAQQSLIALRLTEQSNRLELYKVLGGGWQA</sequence>
<dbReference type="AlphaFoldDB" id="A0A2W5DE51"/>
<dbReference type="GO" id="GO:0005886">
    <property type="term" value="C:plasma membrane"/>
    <property type="evidence" value="ECO:0007669"/>
    <property type="project" value="UniProtKB-SubCell"/>
</dbReference>
<evidence type="ECO:0000313" key="5">
    <source>
        <dbReference type="Proteomes" id="UP000249633"/>
    </source>
</evidence>
<comment type="subcellular location">
    <subcellularLocation>
        <location evidence="2">Cell membrane</location>
        <topology evidence="2">Lipid-anchor</topology>
    </subcellularLocation>
</comment>
<dbReference type="Gene3D" id="1.20.1600.10">
    <property type="entry name" value="Outer membrane efflux proteins (OEP)"/>
    <property type="match status" value="1"/>
</dbReference>
<evidence type="ECO:0000313" key="4">
    <source>
        <dbReference type="EMBL" id="PZP28044.1"/>
    </source>
</evidence>
<comment type="caution">
    <text evidence="4">The sequence shown here is derived from an EMBL/GenBank/DDBJ whole genome shotgun (WGS) entry which is preliminary data.</text>
</comment>
<dbReference type="NCBIfam" id="TIGR01845">
    <property type="entry name" value="outer_NodT"/>
    <property type="match status" value="1"/>
</dbReference>
<feature type="coiled-coil region" evidence="3">
    <location>
        <begin position="383"/>
        <end position="410"/>
    </location>
</feature>
<dbReference type="Gene3D" id="2.20.200.10">
    <property type="entry name" value="Outer membrane efflux proteins (OEP)"/>
    <property type="match status" value="1"/>
</dbReference>
<keyword evidence="2" id="KW-0732">Signal</keyword>
<evidence type="ECO:0000256" key="1">
    <source>
        <dbReference type="ARBA" id="ARBA00007613"/>
    </source>
</evidence>
<organism evidence="4 5">
    <name type="scientific">Roseateles depolymerans</name>
    <dbReference type="NCBI Taxonomy" id="76731"/>
    <lineage>
        <taxon>Bacteria</taxon>
        <taxon>Pseudomonadati</taxon>
        <taxon>Pseudomonadota</taxon>
        <taxon>Betaproteobacteria</taxon>
        <taxon>Burkholderiales</taxon>
        <taxon>Sphaerotilaceae</taxon>
        <taxon>Roseateles</taxon>
    </lineage>
</organism>
<dbReference type="PANTHER" id="PTHR30203:SF32">
    <property type="entry name" value="CATION EFFLUX SYSTEM PROTEIN CUSC"/>
    <property type="match status" value="1"/>
</dbReference>
<dbReference type="PROSITE" id="PS51257">
    <property type="entry name" value="PROKAR_LIPOPROTEIN"/>
    <property type="match status" value="1"/>
</dbReference>
<dbReference type="GO" id="GO:0015562">
    <property type="term" value="F:efflux transmembrane transporter activity"/>
    <property type="evidence" value="ECO:0007669"/>
    <property type="project" value="InterPro"/>
</dbReference>
<dbReference type="InterPro" id="IPR010131">
    <property type="entry name" value="MdtP/NodT-like"/>
</dbReference>
<dbReference type="SUPFAM" id="SSF56954">
    <property type="entry name" value="Outer membrane efflux proteins (OEP)"/>
    <property type="match status" value="1"/>
</dbReference>
<accession>A0A2W5DE51</accession>
<keyword evidence="2" id="KW-0812">Transmembrane</keyword>